<evidence type="ECO:0000313" key="1">
    <source>
        <dbReference type="EMBL" id="RKF56444.1"/>
    </source>
</evidence>
<sequence>MVLPWLDEWESVYEEVKEMMLSIVESPQAQYDFLFTARTLDEAWAMVNLVAIGLDIEYDRIVSNFSGYLIEFRQHQRLKNILLRDTASPTNFNN</sequence>
<proteinExistence type="predicted"/>
<dbReference type="AlphaFoldDB" id="A0A420HG42"/>
<name>A0A420HG42_9PEZI</name>
<dbReference type="EMBL" id="MCBR01019669">
    <property type="protein sequence ID" value="RKF56444.1"/>
    <property type="molecule type" value="Genomic_DNA"/>
</dbReference>
<accession>A0A420HG42</accession>
<protein>
    <submittedName>
        <fullName evidence="1">Uncharacterized protein</fullName>
    </submittedName>
</protein>
<evidence type="ECO:0000313" key="2">
    <source>
        <dbReference type="Proteomes" id="UP000285405"/>
    </source>
</evidence>
<dbReference type="Proteomes" id="UP000285405">
    <property type="component" value="Unassembled WGS sequence"/>
</dbReference>
<reference evidence="1 2" key="1">
    <citation type="journal article" date="2018" name="BMC Genomics">
        <title>Comparative genome analyses reveal sequence features reflecting distinct modes of host-adaptation between dicot and monocot powdery mildew.</title>
        <authorList>
            <person name="Wu Y."/>
            <person name="Ma X."/>
            <person name="Pan Z."/>
            <person name="Kale S.D."/>
            <person name="Song Y."/>
            <person name="King H."/>
            <person name="Zhang Q."/>
            <person name="Presley C."/>
            <person name="Deng X."/>
            <person name="Wei C.I."/>
            <person name="Xiao S."/>
        </authorList>
    </citation>
    <scope>NUCLEOTIDE SEQUENCE [LARGE SCALE GENOMIC DNA]</scope>
    <source>
        <strain evidence="1">UCSC1</strain>
    </source>
</reference>
<gene>
    <name evidence="1" type="ORF">GcC1_196040</name>
</gene>
<dbReference type="OrthoDB" id="3595805at2759"/>
<comment type="caution">
    <text evidence="1">The sequence shown here is derived from an EMBL/GenBank/DDBJ whole genome shotgun (WGS) entry which is preliminary data.</text>
</comment>
<organism evidence="1 2">
    <name type="scientific">Golovinomyces cichoracearum</name>
    <dbReference type="NCBI Taxonomy" id="62708"/>
    <lineage>
        <taxon>Eukaryota</taxon>
        <taxon>Fungi</taxon>
        <taxon>Dikarya</taxon>
        <taxon>Ascomycota</taxon>
        <taxon>Pezizomycotina</taxon>
        <taxon>Leotiomycetes</taxon>
        <taxon>Erysiphales</taxon>
        <taxon>Erysiphaceae</taxon>
        <taxon>Golovinomyces</taxon>
    </lineage>
</organism>